<keyword evidence="4" id="KW-1185">Reference proteome</keyword>
<proteinExistence type="predicted"/>
<organism evidence="3 4">
    <name type="scientific">Cannabis sativa</name>
    <name type="common">Hemp</name>
    <name type="synonym">Marijuana</name>
    <dbReference type="NCBI Taxonomy" id="3483"/>
    <lineage>
        <taxon>Eukaryota</taxon>
        <taxon>Viridiplantae</taxon>
        <taxon>Streptophyta</taxon>
        <taxon>Embryophyta</taxon>
        <taxon>Tracheophyta</taxon>
        <taxon>Spermatophyta</taxon>
        <taxon>Magnoliopsida</taxon>
        <taxon>eudicotyledons</taxon>
        <taxon>Gunneridae</taxon>
        <taxon>Pentapetalae</taxon>
        <taxon>rosids</taxon>
        <taxon>fabids</taxon>
        <taxon>Rosales</taxon>
        <taxon>Cannabaceae</taxon>
        <taxon>Cannabis</taxon>
    </lineage>
</organism>
<feature type="domain" description="Reverse transcriptase zinc-binding" evidence="2">
    <location>
        <begin position="236"/>
        <end position="330"/>
    </location>
</feature>
<accession>A0A803Q185</accession>
<evidence type="ECO:0000259" key="2">
    <source>
        <dbReference type="Pfam" id="PF13966"/>
    </source>
</evidence>
<dbReference type="GO" id="GO:0003676">
    <property type="term" value="F:nucleic acid binding"/>
    <property type="evidence" value="ECO:0007669"/>
    <property type="project" value="InterPro"/>
</dbReference>
<dbReference type="Gene3D" id="3.30.420.10">
    <property type="entry name" value="Ribonuclease H-like superfamily/Ribonuclease H"/>
    <property type="match status" value="1"/>
</dbReference>
<dbReference type="InterPro" id="IPR012337">
    <property type="entry name" value="RNaseH-like_sf"/>
</dbReference>
<sequence>MKGWKAPMFSMAGKEVLIKAIVQAIPTYTMSCFRLTKGTISNLHRMAARFWWGSSEKDKKIHWCKWEHLCKPKDKGGMGFRDLGMFNQALLAKQIWRCIRYPNALCNRVLKASYFPTNSVLEAKCGTHASFVWRSLMWGKKLILKGYRWRVGDGSNIRVLEDPWLPRPVTFKIYDKPPLPEHLWVVDLKLGDGTWDKPFISAVFNKDDAEMILALPNSGWDLDDKILWHYCKNGEYSVKSGYRMACELKAERQQSDDHLAVQWWRKLWRLKIPPKIKVFVWKLAHGWLPTSTVLAKRHVSTTDGCSRCSLHNSETIFHALWECKKSKVCWKLCDFQLEIKRHGQEDELAFLMRLSTVMSKDQFEMFLVITWSLWNTRNACTHDGFVPQPAEMVEWCYKLLEDFQGGRSRPQEVMRREEGVWKVPRHGEVKINVDASVKTGAGYSGLGCVIRGEQGDVLFASSTAIQREYSPLQLELMAILKGIQVGLQRHIRHFSIELDCLEAIQLIHKKEDGCRDVDCLLEQIRLLLSHESVIGISFVFREANKLLMF</sequence>
<dbReference type="Proteomes" id="UP000596661">
    <property type="component" value="Chromosome 7"/>
</dbReference>
<dbReference type="InterPro" id="IPR036397">
    <property type="entry name" value="RNaseH_sf"/>
</dbReference>
<dbReference type="SUPFAM" id="SSF53098">
    <property type="entry name" value="Ribonuclease H-like"/>
    <property type="match status" value="1"/>
</dbReference>
<dbReference type="OMA" id="NASQNIC"/>
<feature type="domain" description="RNase H type-1" evidence="1">
    <location>
        <begin position="432"/>
        <end position="545"/>
    </location>
</feature>
<evidence type="ECO:0000313" key="3">
    <source>
        <dbReference type="EnsemblPlants" id="cds.evm.model.07.1086"/>
    </source>
</evidence>
<dbReference type="AlphaFoldDB" id="A0A803Q185"/>
<dbReference type="InterPro" id="IPR002156">
    <property type="entry name" value="RNaseH_domain"/>
</dbReference>
<dbReference type="GO" id="GO:0004523">
    <property type="term" value="F:RNA-DNA hybrid ribonuclease activity"/>
    <property type="evidence" value="ECO:0007669"/>
    <property type="project" value="InterPro"/>
</dbReference>
<dbReference type="PANTHER" id="PTHR33116:SF86">
    <property type="entry name" value="REVERSE TRANSCRIPTASE DOMAIN-CONTAINING PROTEIN"/>
    <property type="match status" value="1"/>
</dbReference>
<reference evidence="3" key="1">
    <citation type="submission" date="2018-11" db="EMBL/GenBank/DDBJ databases">
        <authorList>
            <person name="Grassa J C."/>
        </authorList>
    </citation>
    <scope>NUCLEOTIDE SEQUENCE [LARGE SCALE GENOMIC DNA]</scope>
</reference>
<name>A0A803Q185_CANSA</name>
<dbReference type="CDD" id="cd06222">
    <property type="entry name" value="RNase_H_like"/>
    <property type="match status" value="1"/>
</dbReference>
<evidence type="ECO:0008006" key="5">
    <source>
        <dbReference type="Google" id="ProtNLM"/>
    </source>
</evidence>
<evidence type="ECO:0000313" key="4">
    <source>
        <dbReference type="Proteomes" id="UP000596661"/>
    </source>
</evidence>
<protein>
    <recommendedName>
        <fullName evidence="5">RNase H type-1 domain-containing protein</fullName>
    </recommendedName>
</protein>
<dbReference type="EMBL" id="UZAU01000655">
    <property type="status" value="NOT_ANNOTATED_CDS"/>
    <property type="molecule type" value="Genomic_DNA"/>
</dbReference>
<reference evidence="3" key="2">
    <citation type="submission" date="2021-03" db="UniProtKB">
        <authorList>
            <consortium name="EnsemblPlants"/>
        </authorList>
    </citation>
    <scope>IDENTIFICATION</scope>
</reference>
<dbReference type="PANTHER" id="PTHR33116">
    <property type="entry name" value="REVERSE TRANSCRIPTASE ZINC-BINDING DOMAIN-CONTAINING PROTEIN-RELATED-RELATED"/>
    <property type="match status" value="1"/>
</dbReference>
<evidence type="ECO:0000259" key="1">
    <source>
        <dbReference type="Pfam" id="PF13456"/>
    </source>
</evidence>
<dbReference type="Pfam" id="PF13966">
    <property type="entry name" value="zf-RVT"/>
    <property type="match status" value="1"/>
</dbReference>
<dbReference type="InterPro" id="IPR026960">
    <property type="entry name" value="RVT-Znf"/>
</dbReference>
<dbReference type="InterPro" id="IPR044730">
    <property type="entry name" value="RNase_H-like_dom_plant"/>
</dbReference>
<dbReference type="Pfam" id="PF13456">
    <property type="entry name" value="RVT_3"/>
    <property type="match status" value="1"/>
</dbReference>
<dbReference type="Gramene" id="evm.model.07.1086">
    <property type="protein sequence ID" value="cds.evm.model.07.1086"/>
    <property type="gene ID" value="evm.TU.07.1086"/>
</dbReference>
<dbReference type="EnsemblPlants" id="evm.model.07.1086">
    <property type="protein sequence ID" value="cds.evm.model.07.1086"/>
    <property type="gene ID" value="evm.TU.07.1086"/>
</dbReference>